<feature type="non-terminal residue" evidence="1">
    <location>
        <position position="1"/>
    </location>
</feature>
<evidence type="ECO:0000313" key="2">
    <source>
        <dbReference type="Proteomes" id="UP000265520"/>
    </source>
</evidence>
<dbReference type="Proteomes" id="UP000265520">
    <property type="component" value="Unassembled WGS sequence"/>
</dbReference>
<organism evidence="1 2">
    <name type="scientific">Trifolium medium</name>
    <dbReference type="NCBI Taxonomy" id="97028"/>
    <lineage>
        <taxon>Eukaryota</taxon>
        <taxon>Viridiplantae</taxon>
        <taxon>Streptophyta</taxon>
        <taxon>Embryophyta</taxon>
        <taxon>Tracheophyta</taxon>
        <taxon>Spermatophyta</taxon>
        <taxon>Magnoliopsida</taxon>
        <taxon>eudicotyledons</taxon>
        <taxon>Gunneridae</taxon>
        <taxon>Pentapetalae</taxon>
        <taxon>rosids</taxon>
        <taxon>fabids</taxon>
        <taxon>Fabales</taxon>
        <taxon>Fabaceae</taxon>
        <taxon>Papilionoideae</taxon>
        <taxon>50 kb inversion clade</taxon>
        <taxon>NPAAA clade</taxon>
        <taxon>Hologalegina</taxon>
        <taxon>IRL clade</taxon>
        <taxon>Trifolieae</taxon>
        <taxon>Trifolium</taxon>
    </lineage>
</organism>
<keyword evidence="2" id="KW-1185">Reference proteome</keyword>
<proteinExistence type="predicted"/>
<evidence type="ECO:0000313" key="1">
    <source>
        <dbReference type="EMBL" id="MCI90453.1"/>
    </source>
</evidence>
<comment type="caution">
    <text evidence="1">The sequence shown here is derived from an EMBL/GenBank/DDBJ whole genome shotgun (WGS) entry which is preliminary data.</text>
</comment>
<sequence>RSSGKFMVQSNSAAAAMAEFVQVGS</sequence>
<protein>
    <submittedName>
        <fullName evidence="1">Uncharacterized protein</fullName>
    </submittedName>
</protein>
<accession>A0A392VSI5</accession>
<name>A0A392VSI5_9FABA</name>
<dbReference type="EMBL" id="LXQA011245083">
    <property type="protein sequence ID" value="MCI90453.1"/>
    <property type="molecule type" value="Genomic_DNA"/>
</dbReference>
<reference evidence="1 2" key="1">
    <citation type="journal article" date="2018" name="Front. Plant Sci.">
        <title>Red Clover (Trifolium pratense) and Zigzag Clover (T. medium) - A Picture of Genomic Similarities and Differences.</title>
        <authorList>
            <person name="Dluhosova J."/>
            <person name="Istvanek J."/>
            <person name="Nedelnik J."/>
            <person name="Repkova J."/>
        </authorList>
    </citation>
    <scope>NUCLEOTIDE SEQUENCE [LARGE SCALE GENOMIC DNA]</scope>
    <source>
        <strain evidence="2">cv. 10/8</strain>
        <tissue evidence="1">Leaf</tissue>
    </source>
</reference>
<dbReference type="AlphaFoldDB" id="A0A392VSI5"/>